<dbReference type="InterPro" id="IPR022378">
    <property type="entry name" value="F420_OxRdatse_MSMEG2249_pred"/>
</dbReference>
<accession>A0ABW9LTT8</accession>
<keyword evidence="4" id="KW-1185">Reference proteome</keyword>
<feature type="domain" description="Luciferase-like" evidence="2">
    <location>
        <begin position="24"/>
        <end position="320"/>
    </location>
</feature>
<dbReference type="Proteomes" id="UP001635817">
    <property type="component" value="Unassembled WGS sequence"/>
</dbReference>
<dbReference type="RefSeq" id="WP_409549222.1">
    <property type="nucleotide sequence ID" value="NZ_JBKBDE010000002.1"/>
</dbReference>
<dbReference type="InterPro" id="IPR050564">
    <property type="entry name" value="F420-G6PD/mer"/>
</dbReference>
<dbReference type="PANTHER" id="PTHR43244:SF1">
    <property type="entry name" value="5,10-METHYLENETETRAHYDROMETHANOPTERIN REDUCTASE"/>
    <property type="match status" value="1"/>
</dbReference>
<evidence type="ECO:0000313" key="3">
    <source>
        <dbReference type="EMBL" id="MFN6550393.1"/>
    </source>
</evidence>
<evidence type="ECO:0000259" key="2">
    <source>
        <dbReference type="Pfam" id="PF00296"/>
    </source>
</evidence>
<dbReference type="Pfam" id="PF00296">
    <property type="entry name" value="Bac_luciferase"/>
    <property type="match status" value="1"/>
</dbReference>
<organism evidence="3 4">
    <name type="scientific">Mycolicibacterium septicum</name>
    <dbReference type="NCBI Taxonomy" id="98668"/>
    <lineage>
        <taxon>Bacteria</taxon>
        <taxon>Bacillati</taxon>
        <taxon>Actinomycetota</taxon>
        <taxon>Actinomycetes</taxon>
        <taxon>Mycobacteriales</taxon>
        <taxon>Mycobacteriaceae</taxon>
        <taxon>Mycolicibacterium</taxon>
    </lineage>
</organism>
<dbReference type="EMBL" id="JBKBDE010000002">
    <property type="protein sequence ID" value="MFN6550393.1"/>
    <property type="molecule type" value="Genomic_DNA"/>
</dbReference>
<proteinExistence type="predicted"/>
<comment type="caution">
    <text evidence="3">The sequence shown here is derived from an EMBL/GenBank/DDBJ whole genome shotgun (WGS) entry which is preliminary data.</text>
</comment>
<protein>
    <submittedName>
        <fullName evidence="3">TIGR03857 family LLM class F420-dependent oxidoreductase</fullName>
    </submittedName>
</protein>
<dbReference type="Gene3D" id="3.20.20.30">
    <property type="entry name" value="Luciferase-like domain"/>
    <property type="match status" value="1"/>
</dbReference>
<evidence type="ECO:0000313" key="4">
    <source>
        <dbReference type="Proteomes" id="UP001635817"/>
    </source>
</evidence>
<sequence>MSDATTRPHHPELGFYALGGQPTAARTGLTEVREAEEMGLGTAFISERFNLKEIGALCGATGAVTDQILIHCAATNHNTRHPMITAGMARTVQSLTDGRFVLGLARGVKLMQDVFGIPHITTAQLEDFVGIMRRLFRGETILGHDGPCGSWPVLQLDSALDGYLPMSLVALGPNSLKLGGRCFDEVILHTYFTDEATQRRVQTVKQAAERAGRDPDRVKVWSCFATIGDHIPEPLRLKKSVGRLATYLQGYGELMVTINDWDPAVLQRFRQDDVVQSIPGSIDGLATTEQLEHLATLFPDEWLAPSASGSPEQCATAIRNQLAIGCDGVIMHGATPQELAPIVKAYQL</sequence>
<keyword evidence="1" id="KW-0560">Oxidoreductase</keyword>
<evidence type="ECO:0000256" key="1">
    <source>
        <dbReference type="ARBA" id="ARBA00023002"/>
    </source>
</evidence>
<reference evidence="3 4" key="1">
    <citation type="submission" date="2024-12" db="EMBL/GenBank/DDBJ databases">
        <title>The coexistence of Mycolicibacterium septicum and Mycolicibacterium nivoides in clinical samples.</title>
        <authorList>
            <person name="Wang C."/>
            <person name="Feng Y."/>
            <person name="Zong Z."/>
        </authorList>
    </citation>
    <scope>NUCLEOTIDE SEQUENCE [LARGE SCALE GENOMIC DNA]</scope>
    <source>
        <strain evidence="3 4">120310</strain>
    </source>
</reference>
<dbReference type="InterPro" id="IPR036661">
    <property type="entry name" value="Luciferase-like_sf"/>
</dbReference>
<dbReference type="SUPFAM" id="SSF51679">
    <property type="entry name" value="Bacterial luciferase-like"/>
    <property type="match status" value="1"/>
</dbReference>
<dbReference type="NCBIfam" id="TIGR03857">
    <property type="entry name" value="F420_MSMEG_2249"/>
    <property type="match status" value="1"/>
</dbReference>
<dbReference type="InterPro" id="IPR011251">
    <property type="entry name" value="Luciferase-like_dom"/>
</dbReference>
<gene>
    <name evidence="3" type="ORF">ACK4CP_08325</name>
</gene>
<name>A0ABW9LTT8_9MYCO</name>
<dbReference type="PANTHER" id="PTHR43244">
    <property type="match status" value="1"/>
</dbReference>